<evidence type="ECO:0000313" key="3">
    <source>
        <dbReference type="Proteomes" id="UP000594454"/>
    </source>
</evidence>
<dbReference type="GO" id="GO:0032451">
    <property type="term" value="F:demethylase activity"/>
    <property type="evidence" value="ECO:0007669"/>
    <property type="project" value="TreeGrafter"/>
</dbReference>
<keyword evidence="3" id="KW-1185">Reference proteome</keyword>
<proteinExistence type="predicted"/>
<protein>
    <recommendedName>
        <fullName evidence="4">Isopenicillin N synthase-like Fe(2+) 2OG dioxygenase domain-containing protein</fullName>
    </recommendedName>
</protein>
<evidence type="ECO:0000256" key="1">
    <source>
        <dbReference type="ARBA" id="ARBA00001954"/>
    </source>
</evidence>
<dbReference type="PANTHER" id="PTHR12463:SF0">
    <property type="entry name" value="ALPHA-KETOGLUTARATE-DEPENDENT DIOXYGENASE ALKB HOMOLOG 4"/>
    <property type="match status" value="1"/>
</dbReference>
<dbReference type="Gene3D" id="2.60.120.590">
    <property type="entry name" value="Alpha-ketoglutarate-dependent dioxygenase AlkB-like"/>
    <property type="match status" value="1"/>
</dbReference>
<gene>
    <name evidence="2" type="ORF">HERILL_LOCUS8532</name>
</gene>
<dbReference type="EMBL" id="LR899011">
    <property type="protein sequence ID" value="CAD7085708.1"/>
    <property type="molecule type" value="Genomic_DNA"/>
</dbReference>
<evidence type="ECO:0008006" key="4">
    <source>
        <dbReference type="Google" id="ProtNLM"/>
    </source>
</evidence>
<name>A0A7R8USF4_HERIL</name>
<dbReference type="GO" id="GO:0016491">
    <property type="term" value="F:oxidoreductase activity"/>
    <property type="evidence" value="ECO:0007669"/>
    <property type="project" value="TreeGrafter"/>
</dbReference>
<dbReference type="OrthoDB" id="442860at2759"/>
<dbReference type="SUPFAM" id="SSF51197">
    <property type="entry name" value="Clavaminate synthase-like"/>
    <property type="match status" value="1"/>
</dbReference>
<dbReference type="GO" id="GO:0070988">
    <property type="term" value="P:demethylation"/>
    <property type="evidence" value="ECO:0007669"/>
    <property type="project" value="InterPro"/>
</dbReference>
<reference evidence="2 3" key="1">
    <citation type="submission" date="2020-11" db="EMBL/GenBank/DDBJ databases">
        <authorList>
            <person name="Wallbank WR R."/>
            <person name="Pardo Diaz C."/>
            <person name="Kozak K."/>
            <person name="Martin S."/>
            <person name="Jiggins C."/>
            <person name="Moest M."/>
            <person name="Warren A I."/>
            <person name="Generalovic N T."/>
            <person name="Byers J.R.P. K."/>
            <person name="Montejo-Kovacevich G."/>
            <person name="Yen C E."/>
        </authorList>
    </citation>
    <scope>NUCLEOTIDE SEQUENCE [LARGE SCALE GENOMIC DNA]</scope>
</reference>
<dbReference type="InParanoid" id="A0A7R8USF4"/>
<dbReference type="PANTHER" id="PTHR12463">
    <property type="entry name" value="OXYGENASE-RELATED"/>
    <property type="match status" value="1"/>
</dbReference>
<dbReference type="FunCoup" id="A0A7R8USF4">
    <property type="interactions" value="1379"/>
</dbReference>
<organism evidence="2 3">
    <name type="scientific">Hermetia illucens</name>
    <name type="common">Black soldier fly</name>
    <dbReference type="NCBI Taxonomy" id="343691"/>
    <lineage>
        <taxon>Eukaryota</taxon>
        <taxon>Metazoa</taxon>
        <taxon>Ecdysozoa</taxon>
        <taxon>Arthropoda</taxon>
        <taxon>Hexapoda</taxon>
        <taxon>Insecta</taxon>
        <taxon>Pterygota</taxon>
        <taxon>Neoptera</taxon>
        <taxon>Endopterygota</taxon>
        <taxon>Diptera</taxon>
        <taxon>Brachycera</taxon>
        <taxon>Stratiomyomorpha</taxon>
        <taxon>Stratiomyidae</taxon>
        <taxon>Hermetiinae</taxon>
        <taxon>Hermetia</taxon>
    </lineage>
</organism>
<accession>A0A7R8USF4</accession>
<sequence>MDTIRPCGCKGCRTCLLCENLYGIERKDFYSLYKAQNTYVYCPQCDLAFKGWDVNEVTQNHPNHNPAEGLPFPGVLVMEDFLTPTEGKDLMKKLDEMPWQDSQSGRRKQNFGPKTNFKKRKIKTDVPLLRDFQTIEQCSLEYNPTKGACIDPHIDDCWIWGERVVTVNCLGDSVLTLTPYNQDTSRYNLDLVEGYKDTLEQNLLDDKTLKMYENIVVRVPMPNRSLIVMYGPARYQFEHSVLREDVTQRRVCIAYREFTPMYLGDGESIEKGKPVTEIAQRFWDHLSKDWSETKEQCITAEGS</sequence>
<dbReference type="InterPro" id="IPR032857">
    <property type="entry name" value="ALKBH4"/>
</dbReference>
<dbReference type="InterPro" id="IPR037151">
    <property type="entry name" value="AlkB-like_sf"/>
</dbReference>
<evidence type="ECO:0000313" key="2">
    <source>
        <dbReference type="EMBL" id="CAD7085708.1"/>
    </source>
</evidence>
<dbReference type="Proteomes" id="UP000594454">
    <property type="component" value="Chromosome 3"/>
</dbReference>
<dbReference type="AlphaFoldDB" id="A0A7R8USF4"/>
<comment type="cofactor">
    <cofactor evidence="1">
        <name>Fe(2+)</name>
        <dbReference type="ChEBI" id="CHEBI:29033"/>
    </cofactor>
</comment>